<gene>
    <name evidence="2" type="ORF">MNEG_9975</name>
</gene>
<keyword evidence="1" id="KW-0472">Membrane</keyword>
<keyword evidence="1" id="KW-1133">Transmembrane helix</keyword>
<dbReference type="AlphaFoldDB" id="A0A0D2MU75"/>
<evidence type="ECO:0000256" key="1">
    <source>
        <dbReference type="SAM" id="Phobius"/>
    </source>
</evidence>
<keyword evidence="1" id="KW-0812">Transmembrane</keyword>
<keyword evidence="3" id="KW-1185">Reference proteome</keyword>
<accession>A0A0D2MU75</accession>
<dbReference type="RefSeq" id="XP_013897005.1">
    <property type="nucleotide sequence ID" value="XM_014041551.1"/>
</dbReference>
<evidence type="ECO:0000313" key="2">
    <source>
        <dbReference type="EMBL" id="KIY97985.1"/>
    </source>
</evidence>
<name>A0A0D2MU75_9CHLO</name>
<proteinExistence type="predicted"/>
<organism evidence="2 3">
    <name type="scientific">Monoraphidium neglectum</name>
    <dbReference type="NCBI Taxonomy" id="145388"/>
    <lineage>
        <taxon>Eukaryota</taxon>
        <taxon>Viridiplantae</taxon>
        <taxon>Chlorophyta</taxon>
        <taxon>core chlorophytes</taxon>
        <taxon>Chlorophyceae</taxon>
        <taxon>CS clade</taxon>
        <taxon>Sphaeropleales</taxon>
        <taxon>Selenastraceae</taxon>
        <taxon>Monoraphidium</taxon>
    </lineage>
</organism>
<dbReference type="EMBL" id="KK102352">
    <property type="protein sequence ID" value="KIY97985.1"/>
    <property type="molecule type" value="Genomic_DNA"/>
</dbReference>
<evidence type="ECO:0000313" key="3">
    <source>
        <dbReference type="Proteomes" id="UP000054498"/>
    </source>
</evidence>
<reference evidence="2 3" key="1">
    <citation type="journal article" date="2013" name="BMC Genomics">
        <title>Reconstruction of the lipid metabolism for the microalga Monoraphidium neglectum from its genome sequence reveals characteristics suitable for biofuel production.</title>
        <authorList>
            <person name="Bogen C."/>
            <person name="Al-Dilaimi A."/>
            <person name="Albersmeier A."/>
            <person name="Wichmann J."/>
            <person name="Grundmann M."/>
            <person name="Rupp O."/>
            <person name="Lauersen K.J."/>
            <person name="Blifernez-Klassen O."/>
            <person name="Kalinowski J."/>
            <person name="Goesmann A."/>
            <person name="Mussgnug J.H."/>
            <person name="Kruse O."/>
        </authorList>
    </citation>
    <scope>NUCLEOTIDE SEQUENCE [LARGE SCALE GENOMIC DNA]</scope>
    <source>
        <strain evidence="2 3">SAG 48.87</strain>
    </source>
</reference>
<feature type="transmembrane region" description="Helical" evidence="1">
    <location>
        <begin position="20"/>
        <end position="44"/>
    </location>
</feature>
<dbReference type="Proteomes" id="UP000054498">
    <property type="component" value="Unassembled WGS sequence"/>
</dbReference>
<protein>
    <submittedName>
        <fullName evidence="2">Uncharacterized protein</fullName>
    </submittedName>
</protein>
<sequence length="56" mass="6139">MLDMLRDHSNNHHNEKLELIVIVLLIVGVCVALLELAGLLGWAFSPLPLLLPESAP</sequence>
<dbReference type="KEGG" id="mng:MNEG_9975"/>
<dbReference type="GeneID" id="25742850"/>